<comment type="caution">
    <text evidence="6">The sequence shown here is derived from an EMBL/GenBank/DDBJ whole genome shotgun (WGS) entry which is preliminary data.</text>
</comment>
<evidence type="ECO:0008006" key="8">
    <source>
        <dbReference type="Google" id="ProtNLM"/>
    </source>
</evidence>
<organism evidence="6 7">
    <name type="scientific">Candidatus Komeilibacteria bacterium CG11_big_fil_rev_8_21_14_0_20_36_20</name>
    <dbReference type="NCBI Taxonomy" id="1974477"/>
    <lineage>
        <taxon>Bacteria</taxon>
        <taxon>Candidatus Komeiliibacteriota</taxon>
    </lineage>
</organism>
<dbReference type="SUPFAM" id="SSF102114">
    <property type="entry name" value="Radical SAM enzymes"/>
    <property type="match status" value="1"/>
</dbReference>
<dbReference type="GO" id="GO:0046872">
    <property type="term" value="F:metal ion binding"/>
    <property type="evidence" value="ECO:0007669"/>
    <property type="project" value="UniProtKB-KW"/>
</dbReference>
<dbReference type="InterPro" id="IPR058240">
    <property type="entry name" value="rSAM_sf"/>
</dbReference>
<evidence type="ECO:0000256" key="5">
    <source>
        <dbReference type="ARBA" id="ARBA00023014"/>
    </source>
</evidence>
<dbReference type="PANTHER" id="PTHR43409">
    <property type="entry name" value="ANAEROBIC MAGNESIUM-PROTOPORPHYRIN IX MONOMETHYL ESTER CYCLASE-RELATED"/>
    <property type="match status" value="1"/>
</dbReference>
<dbReference type="InterPro" id="IPR051198">
    <property type="entry name" value="BchE-like"/>
</dbReference>
<name>A0A2H0NEC9_9BACT</name>
<protein>
    <recommendedName>
        <fullName evidence="8">Elp3/MiaA/NifB-like radical SAM core domain-containing protein</fullName>
    </recommendedName>
</protein>
<comment type="cofactor">
    <cofactor evidence="1">
        <name>[4Fe-4S] cluster</name>
        <dbReference type="ChEBI" id="CHEBI:49883"/>
    </cofactor>
</comment>
<dbReference type="Gene3D" id="3.40.50.280">
    <property type="entry name" value="Cobalamin-binding domain"/>
    <property type="match status" value="1"/>
</dbReference>
<keyword evidence="2" id="KW-0949">S-adenosyl-L-methionine</keyword>
<evidence type="ECO:0000256" key="3">
    <source>
        <dbReference type="ARBA" id="ARBA00022723"/>
    </source>
</evidence>
<keyword evidence="4" id="KW-0408">Iron</keyword>
<dbReference type="GO" id="GO:0051536">
    <property type="term" value="F:iron-sulfur cluster binding"/>
    <property type="evidence" value="ECO:0007669"/>
    <property type="project" value="UniProtKB-KW"/>
</dbReference>
<dbReference type="SFLD" id="SFLDG01082">
    <property type="entry name" value="B12-binding_domain_containing"/>
    <property type="match status" value="1"/>
</dbReference>
<evidence type="ECO:0000256" key="2">
    <source>
        <dbReference type="ARBA" id="ARBA00022691"/>
    </source>
</evidence>
<dbReference type="Proteomes" id="UP000230564">
    <property type="component" value="Unassembled WGS sequence"/>
</dbReference>
<keyword evidence="3" id="KW-0479">Metal-binding</keyword>
<proteinExistence type="predicted"/>
<accession>A0A2H0NEC9</accession>
<evidence type="ECO:0000256" key="4">
    <source>
        <dbReference type="ARBA" id="ARBA00023004"/>
    </source>
</evidence>
<reference evidence="6 7" key="1">
    <citation type="submission" date="2017-09" db="EMBL/GenBank/DDBJ databases">
        <title>Depth-based differentiation of microbial function through sediment-hosted aquifers and enrichment of novel symbionts in the deep terrestrial subsurface.</title>
        <authorList>
            <person name="Probst A.J."/>
            <person name="Ladd B."/>
            <person name="Jarett J.K."/>
            <person name="Geller-Mcgrath D.E."/>
            <person name="Sieber C.M."/>
            <person name="Emerson J.B."/>
            <person name="Anantharaman K."/>
            <person name="Thomas B.C."/>
            <person name="Malmstrom R."/>
            <person name="Stieglmeier M."/>
            <person name="Klingl A."/>
            <person name="Woyke T."/>
            <person name="Ryan C.M."/>
            <person name="Banfield J.F."/>
        </authorList>
    </citation>
    <scope>NUCLEOTIDE SEQUENCE [LARGE SCALE GENOMIC DNA]</scope>
    <source>
        <strain evidence="6">CG11_big_fil_rev_8_21_14_0_20_36_20</strain>
    </source>
</reference>
<evidence type="ECO:0000313" key="7">
    <source>
        <dbReference type="Proteomes" id="UP000230564"/>
    </source>
</evidence>
<dbReference type="GO" id="GO:0003824">
    <property type="term" value="F:catalytic activity"/>
    <property type="evidence" value="ECO:0007669"/>
    <property type="project" value="InterPro"/>
</dbReference>
<dbReference type="GO" id="GO:0005829">
    <property type="term" value="C:cytosol"/>
    <property type="evidence" value="ECO:0007669"/>
    <property type="project" value="TreeGrafter"/>
</dbReference>
<sequence length="452" mass="50488">MKNTFDCYIGILSNGEMHSLSSAKMAAPLGQLVLATKVNQINEIPARVYNLEISSEEDVKNDILSLIGASNSPLASLTLSAGNVFNSLKLAVWLKSLGCTVIVGGPEVTELSASHYANLSAVDAAVVGNAESLICCLVNDGLQQELPNLFTKEIIPAIQHLLLDFQKISVNYFLLFELSKHAGVSILWGSDCHLANKRCFFCSRQKKGIGFRDENLVWQELEIPLQHGIHKFYNTADTIARKPKQFQRFVEARPDNFKNTIQKVFINATQVNDEITGYLHRLNAWTAIGIESLTRVESSGKGKTNTDDNYRAIDILAKNNVDMILTFILGLPNESTESMRRDGEKLLRIIEKYGNHIVTVTVSPLLITIGSKAFERFYDACNSSLPIRHQGEFYNPLSCSTLYFNKFCSVTEDDIIRQICYLQMEIANINPNIVFDSKGLDPEKYFNIKTSI</sequence>
<evidence type="ECO:0000313" key="6">
    <source>
        <dbReference type="EMBL" id="PIR06535.1"/>
    </source>
</evidence>
<dbReference type="PANTHER" id="PTHR43409:SF16">
    <property type="entry name" value="SLR0320 PROTEIN"/>
    <property type="match status" value="1"/>
</dbReference>
<evidence type="ECO:0000256" key="1">
    <source>
        <dbReference type="ARBA" id="ARBA00001966"/>
    </source>
</evidence>
<gene>
    <name evidence="6" type="ORF">COV55_03305</name>
</gene>
<keyword evidence="5" id="KW-0411">Iron-sulfur</keyword>
<dbReference type="AlphaFoldDB" id="A0A2H0NEC9"/>
<dbReference type="EMBL" id="PCWQ01000012">
    <property type="protein sequence ID" value="PIR06535.1"/>
    <property type="molecule type" value="Genomic_DNA"/>
</dbReference>
<dbReference type="InterPro" id="IPR007197">
    <property type="entry name" value="rSAM"/>
</dbReference>
<dbReference type="SFLD" id="SFLDS00029">
    <property type="entry name" value="Radical_SAM"/>
    <property type="match status" value="1"/>
</dbReference>